<dbReference type="PANTHER" id="PTHR12526">
    <property type="entry name" value="GLYCOSYLTRANSFERASE"/>
    <property type="match status" value="1"/>
</dbReference>
<dbReference type="AlphaFoldDB" id="A0A5C7AWR5"/>
<dbReference type="Proteomes" id="UP000321790">
    <property type="component" value="Unassembled WGS sequence"/>
</dbReference>
<keyword evidence="4" id="KW-1185">Reference proteome</keyword>
<dbReference type="RefSeq" id="WP_147134145.1">
    <property type="nucleotide sequence ID" value="NZ_VOSC01000019.1"/>
</dbReference>
<dbReference type="Pfam" id="PF13439">
    <property type="entry name" value="Glyco_transf_4"/>
    <property type="match status" value="1"/>
</dbReference>
<dbReference type="Pfam" id="PF00534">
    <property type="entry name" value="Glycos_transf_1"/>
    <property type="match status" value="1"/>
</dbReference>
<keyword evidence="3" id="KW-0808">Transferase</keyword>
<evidence type="ECO:0000259" key="2">
    <source>
        <dbReference type="Pfam" id="PF13439"/>
    </source>
</evidence>
<dbReference type="Gene3D" id="3.40.50.2000">
    <property type="entry name" value="Glycogen Phosphorylase B"/>
    <property type="match status" value="2"/>
</dbReference>
<comment type="caution">
    <text evidence="3">The sequence shown here is derived from an EMBL/GenBank/DDBJ whole genome shotgun (WGS) entry which is preliminary data.</text>
</comment>
<dbReference type="SUPFAM" id="SSF53756">
    <property type="entry name" value="UDP-Glycosyltransferase/glycogen phosphorylase"/>
    <property type="match status" value="1"/>
</dbReference>
<dbReference type="CDD" id="cd03811">
    <property type="entry name" value="GT4_GT28_WabH-like"/>
    <property type="match status" value="1"/>
</dbReference>
<dbReference type="InterPro" id="IPR001296">
    <property type="entry name" value="Glyco_trans_1"/>
</dbReference>
<dbReference type="GO" id="GO:0016757">
    <property type="term" value="F:glycosyltransferase activity"/>
    <property type="evidence" value="ECO:0007669"/>
    <property type="project" value="InterPro"/>
</dbReference>
<accession>A0A5C7AWR5</accession>
<feature type="domain" description="Glycosyltransferase subfamily 4-like N-terminal" evidence="2">
    <location>
        <begin position="12"/>
        <end position="161"/>
    </location>
</feature>
<name>A0A5C7AWR5_9FLAO</name>
<gene>
    <name evidence="3" type="ORF">FUA26_08125</name>
</gene>
<evidence type="ECO:0000259" key="1">
    <source>
        <dbReference type="Pfam" id="PF00534"/>
    </source>
</evidence>
<evidence type="ECO:0000313" key="3">
    <source>
        <dbReference type="EMBL" id="TXE12019.1"/>
    </source>
</evidence>
<evidence type="ECO:0000313" key="4">
    <source>
        <dbReference type="Proteomes" id="UP000321790"/>
    </source>
</evidence>
<dbReference type="OrthoDB" id="823685at2"/>
<dbReference type="EMBL" id="VOSC01000019">
    <property type="protein sequence ID" value="TXE12019.1"/>
    <property type="molecule type" value="Genomic_DNA"/>
</dbReference>
<protein>
    <submittedName>
        <fullName evidence="3">Glycosyltransferase</fullName>
    </submittedName>
</protein>
<dbReference type="PANTHER" id="PTHR12526:SF630">
    <property type="entry name" value="GLYCOSYLTRANSFERASE"/>
    <property type="match status" value="1"/>
</dbReference>
<organism evidence="3 4">
    <name type="scientific">Seonamhaeicola algicola</name>
    <dbReference type="NCBI Taxonomy" id="1719036"/>
    <lineage>
        <taxon>Bacteria</taxon>
        <taxon>Pseudomonadati</taxon>
        <taxon>Bacteroidota</taxon>
        <taxon>Flavobacteriia</taxon>
        <taxon>Flavobacteriales</taxon>
        <taxon>Flavobacteriaceae</taxon>
    </lineage>
</organism>
<feature type="domain" description="Glycosyl transferase family 1" evidence="1">
    <location>
        <begin position="178"/>
        <end position="331"/>
    </location>
</feature>
<sequence length="357" mass="40243">MRVLQLVDSLDVGGTERVAVNIANALSTKIETSFLCATRSEGMLKQSLNAGVGYLFLNKKSTFDISAVKNLKHYIEQNNINILHAHSSSFFLAVLVKLRYSKVKIIWHDHYGNSAFLNNRKSKVLKLASYFFEHVLCVNQTLKDWAISNLHCKHVNFIPNFAVSVLNKPETQLKGIEGKRLVHLANLRPQKDHETLLEAFAILVKSNTDWTLHCVGKDFNDDYSRQIKQQITALKLEKHVFLYGSKPDIAHILKQSTIGVLSSKSEGLPLALLEYGLANLPCVATNVGDCKKVISSQTEGFLVEKQNSYVLAEAITKLIKNKDLQETIAKHLYKKVTQSFSEEAIINKLLTIYKQYI</sequence>
<proteinExistence type="predicted"/>
<reference evidence="4" key="1">
    <citation type="submission" date="2019-08" db="EMBL/GenBank/DDBJ databases">
        <title>Seonamhaeicola sediminis sp. nov., isolated from marine sediment.</title>
        <authorList>
            <person name="Cao W.R."/>
        </authorList>
    </citation>
    <scope>NUCLEOTIDE SEQUENCE [LARGE SCALE GENOMIC DNA]</scope>
    <source>
        <strain evidence="4">Gy8</strain>
    </source>
</reference>
<dbReference type="InterPro" id="IPR028098">
    <property type="entry name" value="Glyco_trans_4-like_N"/>
</dbReference>